<dbReference type="Proteomes" id="UP000531659">
    <property type="component" value="Unassembled WGS sequence"/>
</dbReference>
<keyword evidence="1" id="KW-0805">Transcription regulation</keyword>
<comment type="caution">
    <text evidence="5">The sequence shown here is derived from an EMBL/GenBank/DDBJ whole genome shotgun (WGS) entry which is preliminary data.</text>
</comment>
<dbReference type="CDD" id="cd00090">
    <property type="entry name" value="HTH_ARSR"/>
    <property type="match status" value="1"/>
</dbReference>
<dbReference type="SMART" id="SM00347">
    <property type="entry name" value="HTH_MARR"/>
    <property type="match status" value="1"/>
</dbReference>
<dbReference type="GeneID" id="83594686"/>
<evidence type="ECO:0000313" key="6">
    <source>
        <dbReference type="Proteomes" id="UP000531659"/>
    </source>
</evidence>
<name>A0A7Y3WUM1_9CLOT</name>
<dbReference type="GO" id="GO:0003700">
    <property type="term" value="F:DNA-binding transcription factor activity"/>
    <property type="evidence" value="ECO:0007669"/>
    <property type="project" value="InterPro"/>
</dbReference>
<dbReference type="PROSITE" id="PS50995">
    <property type="entry name" value="HTH_MARR_2"/>
    <property type="match status" value="1"/>
</dbReference>
<dbReference type="PANTHER" id="PTHR35790">
    <property type="entry name" value="HTH-TYPE TRANSCRIPTIONAL REGULATOR PCHR"/>
    <property type="match status" value="1"/>
</dbReference>
<evidence type="ECO:0000313" key="5">
    <source>
        <dbReference type="EMBL" id="NNU78238.1"/>
    </source>
</evidence>
<keyword evidence="3" id="KW-0804">Transcription</keyword>
<dbReference type="InterPro" id="IPR011991">
    <property type="entry name" value="ArsR-like_HTH"/>
</dbReference>
<proteinExistence type="predicted"/>
<dbReference type="GO" id="GO:0003677">
    <property type="term" value="F:DNA binding"/>
    <property type="evidence" value="ECO:0007669"/>
    <property type="project" value="UniProtKB-KW"/>
</dbReference>
<organism evidence="5 6">
    <name type="scientific">Clostridium estertheticum</name>
    <dbReference type="NCBI Taxonomy" id="238834"/>
    <lineage>
        <taxon>Bacteria</taxon>
        <taxon>Bacillati</taxon>
        <taxon>Bacillota</taxon>
        <taxon>Clostridia</taxon>
        <taxon>Eubacteriales</taxon>
        <taxon>Clostridiaceae</taxon>
        <taxon>Clostridium</taxon>
    </lineage>
</organism>
<dbReference type="EMBL" id="JABEYB010000020">
    <property type="protein sequence ID" value="NNU78238.1"/>
    <property type="molecule type" value="Genomic_DNA"/>
</dbReference>
<dbReference type="InterPro" id="IPR036388">
    <property type="entry name" value="WH-like_DNA-bd_sf"/>
</dbReference>
<dbReference type="InterPro" id="IPR036390">
    <property type="entry name" value="WH_DNA-bd_sf"/>
</dbReference>
<dbReference type="InterPro" id="IPR052067">
    <property type="entry name" value="Metal_resp_HTH_trans_reg"/>
</dbReference>
<dbReference type="InterPro" id="IPR000835">
    <property type="entry name" value="HTH_MarR-typ"/>
</dbReference>
<evidence type="ECO:0000256" key="3">
    <source>
        <dbReference type="ARBA" id="ARBA00023163"/>
    </source>
</evidence>
<dbReference type="RefSeq" id="WP_171298814.1">
    <property type="nucleotide sequence ID" value="NZ_CP077616.1"/>
</dbReference>
<protein>
    <submittedName>
        <fullName evidence="5">Winged helix-turn-helix transcriptional regulator</fullName>
    </submittedName>
</protein>
<dbReference type="AlphaFoldDB" id="A0A7Y3WUM1"/>
<dbReference type="Gene3D" id="1.10.10.10">
    <property type="entry name" value="Winged helix-like DNA-binding domain superfamily/Winged helix DNA-binding domain"/>
    <property type="match status" value="1"/>
</dbReference>
<keyword evidence="2" id="KW-0238">DNA-binding</keyword>
<dbReference type="SUPFAM" id="SSF46785">
    <property type="entry name" value="Winged helix' DNA-binding domain"/>
    <property type="match status" value="1"/>
</dbReference>
<evidence type="ECO:0000259" key="4">
    <source>
        <dbReference type="PROSITE" id="PS50995"/>
    </source>
</evidence>
<evidence type="ECO:0000256" key="1">
    <source>
        <dbReference type="ARBA" id="ARBA00023015"/>
    </source>
</evidence>
<evidence type="ECO:0000256" key="2">
    <source>
        <dbReference type="ARBA" id="ARBA00023125"/>
    </source>
</evidence>
<reference evidence="5 6" key="1">
    <citation type="submission" date="2020-05" db="EMBL/GenBank/DDBJ databases">
        <title>Complete genome of Clostridium estertheticum subspecies estertheticum, isolated from Vacuum packed lamb meat from New Zealand imported to Switzerland.</title>
        <authorList>
            <person name="Wambui J."/>
            <person name="Stevens M.J.A."/>
            <person name="Stephan R."/>
        </authorList>
    </citation>
    <scope>NUCLEOTIDE SEQUENCE [LARGE SCALE GENOMIC DNA]</scope>
    <source>
        <strain evidence="5 6">CEST001</strain>
    </source>
</reference>
<dbReference type="Pfam" id="PF01047">
    <property type="entry name" value="MarR"/>
    <property type="match status" value="1"/>
</dbReference>
<gene>
    <name evidence="5" type="ORF">HLQ16_20210</name>
</gene>
<feature type="domain" description="HTH marR-type" evidence="4">
    <location>
        <begin position="4"/>
        <end position="142"/>
    </location>
</feature>
<accession>A0A7Y3WUM1</accession>
<dbReference type="PANTHER" id="PTHR35790:SF4">
    <property type="entry name" value="HTH-TYPE TRANSCRIPTIONAL REGULATOR PCHR"/>
    <property type="match status" value="1"/>
</dbReference>
<sequence length="147" mass="16887">MEKYVEIFEKIIRLLNKINQSNKIPRDYGTGHILHQSEIHTIEAIKNHENVNASELSSILAITNGALTQVVSKLKKKGLVDQYNTVSNKKDVYYHLTAKGEIANLGHGKHHNESYKNLNQYIESLEDDKIEIINAFLEKLINNWPHN</sequence>
<dbReference type="PRINTS" id="PR00598">
    <property type="entry name" value="HTHMARR"/>
</dbReference>